<dbReference type="EMBL" id="AZGA01000014">
    <property type="protein sequence ID" value="KRM35559.1"/>
    <property type="molecule type" value="Genomic_DNA"/>
</dbReference>
<gene>
    <name evidence="1" type="ORF">FC83_GL000957</name>
</gene>
<protein>
    <submittedName>
        <fullName evidence="1">Uncharacterized protein</fullName>
    </submittedName>
</protein>
<comment type="caution">
    <text evidence="1">The sequence shown here is derived from an EMBL/GenBank/DDBJ whole genome shotgun (WGS) entry which is preliminary data.</text>
</comment>
<reference evidence="1 2" key="1">
    <citation type="journal article" date="2015" name="Genome Announc.">
        <title>Expanding the biotechnology potential of lactobacilli through comparative genomics of 213 strains and associated genera.</title>
        <authorList>
            <person name="Sun Z."/>
            <person name="Harris H.M."/>
            <person name="McCann A."/>
            <person name="Guo C."/>
            <person name="Argimon S."/>
            <person name="Zhang W."/>
            <person name="Yang X."/>
            <person name="Jeffery I.B."/>
            <person name="Cooney J.C."/>
            <person name="Kagawa T.F."/>
            <person name="Liu W."/>
            <person name="Song Y."/>
            <person name="Salvetti E."/>
            <person name="Wrobel A."/>
            <person name="Rasinkangas P."/>
            <person name="Parkhill J."/>
            <person name="Rea M.C."/>
            <person name="O'Sullivan O."/>
            <person name="Ritari J."/>
            <person name="Douillard F.P."/>
            <person name="Paul Ross R."/>
            <person name="Yang R."/>
            <person name="Briner A.E."/>
            <person name="Felis G.E."/>
            <person name="de Vos W.M."/>
            <person name="Barrangou R."/>
            <person name="Klaenhammer T.R."/>
            <person name="Caufield P.W."/>
            <person name="Cui Y."/>
            <person name="Zhang H."/>
            <person name="O'Toole P.W."/>
        </authorList>
    </citation>
    <scope>NUCLEOTIDE SEQUENCE [LARGE SCALE GENOMIC DNA]</scope>
    <source>
        <strain evidence="1 2">DSM 18527</strain>
    </source>
</reference>
<dbReference type="AlphaFoldDB" id="A0A0R1XZF5"/>
<keyword evidence="2" id="KW-1185">Reference proteome</keyword>
<dbReference type="eggNOG" id="ENOG5033XFD">
    <property type="taxonomic scope" value="Bacteria"/>
</dbReference>
<evidence type="ECO:0000313" key="2">
    <source>
        <dbReference type="Proteomes" id="UP000051236"/>
    </source>
</evidence>
<dbReference type="PATRIC" id="fig|1423734.3.peg.971"/>
<evidence type="ECO:0000313" key="1">
    <source>
        <dbReference type="EMBL" id="KRM35559.1"/>
    </source>
</evidence>
<accession>A0A0R1XZF5</accession>
<dbReference type="STRING" id="1423734.FC83_GL000957"/>
<sequence length="253" mass="29283">MGHYPGRQPSPLTKDRRQALLEIVLAALPADMQLMGVNFARGSASSYWLLHQSVGTKHYWLTLRLATHPLWLAHARQLELTWPDFRDFQGLAGRLRWYLRPQQVVQWRYELSPLDRALLQFLLYLARQQLVFFVRLPAVLAAQHKGAVFDSTQNLKTTQLMLGDRNNVNRLLLPVELVAVQQKLVDFYGMNLLFSQFTAHQLLRLMPTNQWLQTILQLTPAPNTWSALLRQGYGVALWQLGRRAIQKQGQQRP</sequence>
<dbReference type="Proteomes" id="UP000051236">
    <property type="component" value="Unassembled WGS sequence"/>
</dbReference>
<proteinExistence type="predicted"/>
<name>A0A0R1XZF5_9LACO</name>
<organism evidence="1 2">
    <name type="scientific">Agrilactobacillus composti DSM 18527 = JCM 14202</name>
    <dbReference type="NCBI Taxonomy" id="1423734"/>
    <lineage>
        <taxon>Bacteria</taxon>
        <taxon>Bacillati</taxon>
        <taxon>Bacillota</taxon>
        <taxon>Bacilli</taxon>
        <taxon>Lactobacillales</taxon>
        <taxon>Lactobacillaceae</taxon>
        <taxon>Agrilactobacillus</taxon>
    </lineage>
</organism>
<dbReference type="RefSeq" id="WP_057002416.1">
    <property type="nucleotide sequence ID" value="NZ_AZGA01000014.1"/>
</dbReference>